<dbReference type="STRING" id="1117379.BABA_04394"/>
<dbReference type="OrthoDB" id="7059163at2"/>
<name>K6DDQ3_9BACI</name>
<proteinExistence type="inferred from homology"/>
<dbReference type="PATRIC" id="fig|1117379.3.peg.908"/>
<dbReference type="Proteomes" id="UP000006316">
    <property type="component" value="Unassembled WGS sequence"/>
</dbReference>
<evidence type="ECO:0000256" key="5">
    <source>
        <dbReference type="ARBA" id="ARBA00023004"/>
    </source>
</evidence>
<evidence type="ECO:0000313" key="7">
    <source>
        <dbReference type="EMBL" id="EKN70652.1"/>
    </source>
</evidence>
<evidence type="ECO:0000256" key="2">
    <source>
        <dbReference type="ARBA" id="ARBA00022723"/>
    </source>
</evidence>
<keyword evidence="5 6" id="KW-0408">Iron</keyword>
<dbReference type="GO" id="GO:0008198">
    <property type="term" value="F:ferrous iron binding"/>
    <property type="evidence" value="ECO:0007669"/>
    <property type="project" value="TreeGrafter"/>
</dbReference>
<keyword evidence="4" id="KW-0560">Oxidoreductase</keyword>
<evidence type="ECO:0000313" key="8">
    <source>
        <dbReference type="Proteomes" id="UP000006316"/>
    </source>
</evidence>
<dbReference type="Gene3D" id="2.60.120.10">
    <property type="entry name" value="Jelly Rolls"/>
    <property type="match status" value="1"/>
</dbReference>
<feature type="binding site" evidence="6">
    <location>
        <position position="94"/>
    </location>
    <ligand>
        <name>Fe cation</name>
        <dbReference type="ChEBI" id="CHEBI:24875"/>
        <note>catalytic</note>
    </ligand>
</feature>
<sequence length="197" mass="22505">MSVDLKINENYHPELKRFLKDVYELVQQNHNEKTITREVGNLLKPLLQVEGFLDERFREPNSERSKVYNVYVAPDKSFSIASAVWNPGQGTPIHDHCTWGIIGVVQGVEIETHYHQPDGYKKEPLKCKEVHILQKGEVLVCCTTDQDIHDVRGGYSGEPCVGFHVYGGDLAEIDRHVYNPLTGERKAMKTAWEYPQA</sequence>
<dbReference type="PANTHER" id="PTHR12918">
    <property type="entry name" value="CYSTEINE DIOXYGENASE"/>
    <property type="match status" value="1"/>
</dbReference>
<feature type="binding site" evidence="6">
    <location>
        <position position="96"/>
    </location>
    <ligand>
        <name>Fe cation</name>
        <dbReference type="ChEBI" id="CHEBI:24875"/>
        <note>catalytic</note>
    </ligand>
</feature>
<accession>K6DDQ3</accession>
<dbReference type="InterPro" id="IPR010300">
    <property type="entry name" value="CDO_1"/>
</dbReference>
<feature type="binding site" evidence="6">
    <location>
        <position position="149"/>
    </location>
    <ligand>
        <name>Fe cation</name>
        <dbReference type="ChEBI" id="CHEBI:24875"/>
        <note>catalytic</note>
    </ligand>
</feature>
<comment type="caution">
    <text evidence="7">The sequence shown here is derived from an EMBL/GenBank/DDBJ whole genome shotgun (WGS) entry which is preliminary data.</text>
</comment>
<reference evidence="7 8" key="1">
    <citation type="journal article" date="2012" name="Front. Microbiol.">
        <title>Redundancy and modularity in membrane-associated dissimilatory nitrate reduction in Bacillus.</title>
        <authorList>
            <person name="Heylen K."/>
            <person name="Keltjens J."/>
        </authorList>
    </citation>
    <scope>NUCLEOTIDE SEQUENCE [LARGE SCALE GENOMIC DNA]</scope>
    <source>
        <strain evidence="8">LMG 21833T</strain>
    </source>
</reference>
<keyword evidence="8" id="KW-1185">Reference proteome</keyword>
<evidence type="ECO:0000256" key="6">
    <source>
        <dbReference type="PIRSR" id="PIRSR610300-51"/>
    </source>
</evidence>
<dbReference type="InterPro" id="IPR014710">
    <property type="entry name" value="RmlC-like_jellyroll"/>
</dbReference>
<comment type="similarity">
    <text evidence="1">Belongs to the cysteine dioxygenase family.</text>
</comment>
<dbReference type="Pfam" id="PF05995">
    <property type="entry name" value="CDO_I"/>
    <property type="match status" value="1"/>
</dbReference>
<evidence type="ECO:0000256" key="1">
    <source>
        <dbReference type="ARBA" id="ARBA00006622"/>
    </source>
</evidence>
<dbReference type="AlphaFoldDB" id="K6DDQ3"/>
<dbReference type="PANTHER" id="PTHR12918:SF1">
    <property type="entry name" value="CYSTEINE DIOXYGENASE TYPE 1"/>
    <property type="match status" value="1"/>
</dbReference>
<dbReference type="EMBL" id="AJLS01000036">
    <property type="protein sequence ID" value="EKN70652.1"/>
    <property type="molecule type" value="Genomic_DNA"/>
</dbReference>
<dbReference type="CDD" id="cd10548">
    <property type="entry name" value="cupin_CDO"/>
    <property type="match status" value="1"/>
</dbReference>
<dbReference type="eggNOG" id="COG5553">
    <property type="taxonomic scope" value="Bacteria"/>
</dbReference>
<organism evidence="7 8">
    <name type="scientific">Neobacillus bataviensis LMG 21833</name>
    <dbReference type="NCBI Taxonomy" id="1117379"/>
    <lineage>
        <taxon>Bacteria</taxon>
        <taxon>Bacillati</taxon>
        <taxon>Bacillota</taxon>
        <taxon>Bacilli</taxon>
        <taxon>Bacillales</taxon>
        <taxon>Bacillaceae</taxon>
        <taxon>Neobacillus</taxon>
    </lineage>
</organism>
<keyword evidence="2 6" id="KW-0479">Metal-binding</keyword>
<dbReference type="GO" id="GO:0016702">
    <property type="term" value="F:oxidoreductase activity, acting on single donors with incorporation of molecular oxygen, incorporation of two atoms of oxygen"/>
    <property type="evidence" value="ECO:0007669"/>
    <property type="project" value="InterPro"/>
</dbReference>
<keyword evidence="3 7" id="KW-0223">Dioxygenase</keyword>
<dbReference type="SUPFAM" id="SSF51182">
    <property type="entry name" value="RmlC-like cupins"/>
    <property type="match status" value="1"/>
</dbReference>
<gene>
    <name evidence="7" type="ORF">BABA_04394</name>
</gene>
<evidence type="ECO:0000256" key="3">
    <source>
        <dbReference type="ARBA" id="ARBA00022964"/>
    </source>
</evidence>
<evidence type="ECO:0000256" key="4">
    <source>
        <dbReference type="ARBA" id="ARBA00023002"/>
    </source>
</evidence>
<protein>
    <submittedName>
        <fullName evidence="7">Cysteine dioxygenase type I</fullName>
    </submittedName>
</protein>
<dbReference type="InterPro" id="IPR011051">
    <property type="entry name" value="RmlC_Cupin_sf"/>
</dbReference>
<dbReference type="RefSeq" id="WP_007083914.1">
    <property type="nucleotide sequence ID" value="NZ_AJLS01000036.1"/>
</dbReference>